<dbReference type="PANTHER" id="PTHR30028">
    <property type="entry name" value="UPF0014 INNER MEMBRANE PROTEIN YBBM-RELATED"/>
    <property type="match status" value="1"/>
</dbReference>
<dbReference type="InterPro" id="IPR005226">
    <property type="entry name" value="UPF0014_fam"/>
</dbReference>
<dbReference type="EMBL" id="BAABIM010000005">
    <property type="protein sequence ID" value="GAA4698624.1"/>
    <property type="molecule type" value="Genomic_DNA"/>
</dbReference>
<feature type="transmembrane region" description="Helical" evidence="6">
    <location>
        <begin position="200"/>
        <end position="219"/>
    </location>
</feature>
<evidence type="ECO:0000313" key="8">
    <source>
        <dbReference type="Proteomes" id="UP001500621"/>
    </source>
</evidence>
<evidence type="ECO:0000256" key="3">
    <source>
        <dbReference type="ARBA" id="ARBA00022692"/>
    </source>
</evidence>
<dbReference type="Pfam" id="PF03649">
    <property type="entry name" value="UPF0014"/>
    <property type="match status" value="1"/>
</dbReference>
<protein>
    <recommendedName>
        <fullName evidence="9">ABC transporter permease</fullName>
    </recommendedName>
</protein>
<proteinExistence type="inferred from homology"/>
<evidence type="ECO:0000256" key="1">
    <source>
        <dbReference type="ARBA" id="ARBA00004141"/>
    </source>
</evidence>
<name>A0ABP8X0L1_9ACTN</name>
<keyword evidence="4 6" id="KW-1133">Transmembrane helix</keyword>
<comment type="caution">
    <text evidence="7">The sequence shown here is derived from an EMBL/GenBank/DDBJ whole genome shotgun (WGS) entry which is preliminary data.</text>
</comment>
<evidence type="ECO:0008006" key="9">
    <source>
        <dbReference type="Google" id="ProtNLM"/>
    </source>
</evidence>
<accession>A0ABP8X0L1</accession>
<evidence type="ECO:0000256" key="2">
    <source>
        <dbReference type="ARBA" id="ARBA00005268"/>
    </source>
</evidence>
<organism evidence="7 8">
    <name type="scientific">Nocardioides nanhaiensis</name>
    <dbReference type="NCBI Taxonomy" id="1476871"/>
    <lineage>
        <taxon>Bacteria</taxon>
        <taxon>Bacillati</taxon>
        <taxon>Actinomycetota</taxon>
        <taxon>Actinomycetes</taxon>
        <taxon>Propionibacteriales</taxon>
        <taxon>Nocardioidaceae</taxon>
        <taxon>Nocardioides</taxon>
    </lineage>
</organism>
<evidence type="ECO:0000256" key="5">
    <source>
        <dbReference type="ARBA" id="ARBA00023136"/>
    </source>
</evidence>
<feature type="transmembrane region" description="Helical" evidence="6">
    <location>
        <begin position="102"/>
        <end position="125"/>
    </location>
</feature>
<evidence type="ECO:0000313" key="7">
    <source>
        <dbReference type="EMBL" id="GAA4698624.1"/>
    </source>
</evidence>
<reference evidence="8" key="1">
    <citation type="journal article" date="2019" name="Int. J. Syst. Evol. Microbiol.">
        <title>The Global Catalogue of Microorganisms (GCM) 10K type strain sequencing project: providing services to taxonomists for standard genome sequencing and annotation.</title>
        <authorList>
            <consortium name="The Broad Institute Genomics Platform"/>
            <consortium name="The Broad Institute Genome Sequencing Center for Infectious Disease"/>
            <person name="Wu L."/>
            <person name="Ma J."/>
        </authorList>
    </citation>
    <scope>NUCLEOTIDE SEQUENCE [LARGE SCALE GENOMIC DNA]</scope>
    <source>
        <strain evidence="8">JCM 18127</strain>
    </source>
</reference>
<feature type="transmembrane region" description="Helical" evidence="6">
    <location>
        <begin position="225"/>
        <end position="249"/>
    </location>
</feature>
<dbReference type="RefSeq" id="WP_345271811.1">
    <property type="nucleotide sequence ID" value="NZ_BAABIM010000005.1"/>
</dbReference>
<comment type="similarity">
    <text evidence="2">Belongs to the UPF0014 family.</text>
</comment>
<gene>
    <name evidence="7" type="ORF">GCM10023226_41520</name>
</gene>
<keyword evidence="5 6" id="KW-0472">Membrane</keyword>
<comment type="subcellular location">
    <subcellularLocation>
        <location evidence="1">Membrane</location>
        <topology evidence="1">Multi-pass membrane protein</topology>
    </subcellularLocation>
</comment>
<keyword evidence="3 6" id="KW-0812">Transmembrane</keyword>
<dbReference type="PANTHER" id="PTHR30028:SF0">
    <property type="entry name" value="PROTEIN ALUMINUM SENSITIVE 3"/>
    <property type="match status" value="1"/>
</dbReference>
<evidence type="ECO:0000256" key="4">
    <source>
        <dbReference type="ARBA" id="ARBA00022989"/>
    </source>
</evidence>
<feature type="transmembrane region" description="Helical" evidence="6">
    <location>
        <begin position="20"/>
        <end position="42"/>
    </location>
</feature>
<feature type="transmembrane region" description="Helical" evidence="6">
    <location>
        <begin position="73"/>
        <end position="90"/>
    </location>
</feature>
<sequence>MTDPAPVRLLAVAPQLDVATAVALVVLAAIAAGVSAFAGLGVTRAQVTAAARATLQLAVVALVVGAVLRSLVLASLFVLVMLLVAAATSARRLGVSTAQAPWAVLAIAAGVAPVLAVTLALGVLPLNPVGVLPYAGIVIGGAMAAATLTGRRAAQELELQRPQYEAALAVGLTPAEATGLVLQPHAAEGLVPGLDQTRTVGLVTLPGAFVGVLLGGGSATDAASAQLLVLVGLLAAQAVTAAVVLRLVAGRRLLRADLQRALPT</sequence>
<feature type="transmembrane region" description="Helical" evidence="6">
    <location>
        <begin position="49"/>
        <end position="67"/>
    </location>
</feature>
<keyword evidence="8" id="KW-1185">Reference proteome</keyword>
<feature type="transmembrane region" description="Helical" evidence="6">
    <location>
        <begin position="131"/>
        <end position="150"/>
    </location>
</feature>
<evidence type="ECO:0000256" key="6">
    <source>
        <dbReference type="SAM" id="Phobius"/>
    </source>
</evidence>
<dbReference type="Proteomes" id="UP001500621">
    <property type="component" value="Unassembled WGS sequence"/>
</dbReference>